<dbReference type="AlphaFoldDB" id="A0A1H2R0D7"/>
<protein>
    <submittedName>
        <fullName evidence="2">Uncharacterized protein</fullName>
    </submittedName>
</protein>
<sequence length="108" mass="12957">MSYRIFIGNDIDKLSDFIELYIFNKTEHINLFRTLKELKLLFPIIRELEDYSEDVNLYKKEIEELIEEIEKIQKNDSLKNNYFLDSLYISAKKALDKDLQLICIGEED</sequence>
<feature type="coiled-coil region" evidence="1">
    <location>
        <begin position="48"/>
        <end position="75"/>
    </location>
</feature>
<dbReference type="RefSeq" id="WP_016419592.1">
    <property type="nucleotide sequence ID" value="NZ_FNND01000001.1"/>
</dbReference>
<proteinExistence type="predicted"/>
<evidence type="ECO:0000313" key="2">
    <source>
        <dbReference type="EMBL" id="SDW12922.1"/>
    </source>
</evidence>
<keyword evidence="1" id="KW-0175">Coiled coil</keyword>
<dbReference type="GeneID" id="85017823"/>
<organism evidence="2 3">
    <name type="scientific">Capnocytophaga granulosa</name>
    <dbReference type="NCBI Taxonomy" id="45242"/>
    <lineage>
        <taxon>Bacteria</taxon>
        <taxon>Pseudomonadati</taxon>
        <taxon>Bacteroidota</taxon>
        <taxon>Flavobacteriia</taxon>
        <taxon>Flavobacteriales</taxon>
        <taxon>Flavobacteriaceae</taxon>
        <taxon>Capnocytophaga</taxon>
    </lineage>
</organism>
<name>A0A1H2R0D7_9FLAO</name>
<comment type="caution">
    <text evidence="2">The sequence shown here is derived from an EMBL/GenBank/DDBJ whole genome shotgun (WGS) entry which is preliminary data.</text>
</comment>
<gene>
    <name evidence="2" type="ORF">SAMN05444420_101307</name>
</gene>
<evidence type="ECO:0000256" key="1">
    <source>
        <dbReference type="SAM" id="Coils"/>
    </source>
</evidence>
<accession>A0A1H2R0D7</accession>
<evidence type="ECO:0000313" key="3">
    <source>
        <dbReference type="Proteomes" id="UP000182771"/>
    </source>
</evidence>
<dbReference type="EMBL" id="FNND01000001">
    <property type="protein sequence ID" value="SDW12922.1"/>
    <property type="molecule type" value="Genomic_DNA"/>
</dbReference>
<reference evidence="2 3" key="1">
    <citation type="submission" date="2016-10" db="EMBL/GenBank/DDBJ databases">
        <authorList>
            <person name="Varghese N."/>
            <person name="Submissions S."/>
        </authorList>
    </citation>
    <scope>NUCLEOTIDE SEQUENCE [LARGE SCALE GENOMIC DNA]</scope>
    <source>
        <strain evidence="2 3">DSM 11449</strain>
    </source>
</reference>
<keyword evidence="3" id="KW-1185">Reference proteome</keyword>
<dbReference type="Proteomes" id="UP000182771">
    <property type="component" value="Unassembled WGS sequence"/>
</dbReference>